<dbReference type="AlphaFoldDB" id="A0A0K2UGI9"/>
<protein>
    <submittedName>
        <fullName evidence="3">DNA transposase THAP9like [Danio rerio]</fullName>
    </submittedName>
</protein>
<sequence length="215" mass="23880">MALPHPSIIRSWYGTIDRRVAGGKVYCNLTLDEMSIGKLIEFDGSKYHGYVDIETGDSDDSMPPATYALVLVVVAINENWKIPIANFMINGLSGEEKANIVQTALIKVHEVGVIIPSITWDGPSFNFGMFKALGAALHSGIIKPTFPHPSNSDIKVIVLLDVSYMLKHVRNSFASIGELRNHKGEVIRWSFIEEWYSIQEKEGLRAGTKLRKAAH</sequence>
<organism evidence="3">
    <name type="scientific">Lepeophtheirus salmonis</name>
    <name type="common">Salmon louse</name>
    <name type="synonym">Caligus salmonis</name>
    <dbReference type="NCBI Taxonomy" id="72036"/>
    <lineage>
        <taxon>Eukaryota</taxon>
        <taxon>Metazoa</taxon>
        <taxon>Ecdysozoa</taxon>
        <taxon>Arthropoda</taxon>
        <taxon>Crustacea</taxon>
        <taxon>Multicrustacea</taxon>
        <taxon>Hexanauplia</taxon>
        <taxon>Copepoda</taxon>
        <taxon>Siphonostomatoida</taxon>
        <taxon>Caligidae</taxon>
        <taxon>Lepeophtheirus</taxon>
    </lineage>
</organism>
<dbReference type="Pfam" id="PF21787">
    <property type="entry name" value="TNP-like_RNaseH_N"/>
    <property type="match status" value="1"/>
</dbReference>
<reference evidence="3" key="1">
    <citation type="submission" date="2014-05" db="EMBL/GenBank/DDBJ databases">
        <authorList>
            <person name="Chronopoulou M."/>
        </authorList>
    </citation>
    <scope>NUCLEOTIDE SEQUENCE</scope>
    <source>
        <tissue evidence="3">Whole organism</tissue>
    </source>
</reference>
<accession>A0A0K2UGI9</accession>
<feature type="domain" description="Transposable element P transposase-like RNase H" evidence="1">
    <location>
        <begin position="24"/>
        <end position="134"/>
    </location>
</feature>
<name>A0A0K2UGI9_LEPSM</name>
<dbReference type="Pfam" id="PF21788">
    <property type="entry name" value="TNP-like_GBD"/>
    <property type="match status" value="1"/>
</dbReference>
<evidence type="ECO:0000259" key="1">
    <source>
        <dbReference type="Pfam" id="PF21787"/>
    </source>
</evidence>
<evidence type="ECO:0000313" key="3">
    <source>
        <dbReference type="EMBL" id="CDW37200.1"/>
    </source>
</evidence>
<dbReference type="InterPro" id="IPR048366">
    <property type="entry name" value="TNP-like_GBD"/>
</dbReference>
<proteinExistence type="predicted"/>
<dbReference type="OrthoDB" id="7312725at2759"/>
<dbReference type="InterPro" id="IPR048365">
    <property type="entry name" value="TNP-like_RNaseH_N"/>
</dbReference>
<dbReference type="EMBL" id="HACA01019839">
    <property type="protein sequence ID" value="CDW37200.1"/>
    <property type="molecule type" value="Transcribed_RNA"/>
</dbReference>
<evidence type="ECO:0000259" key="2">
    <source>
        <dbReference type="Pfam" id="PF21788"/>
    </source>
</evidence>
<feature type="domain" description="Transposable element P transposase-like GTP-binding insertion" evidence="2">
    <location>
        <begin position="164"/>
        <end position="213"/>
    </location>
</feature>